<dbReference type="InterPro" id="IPR000064">
    <property type="entry name" value="NLP_P60_dom"/>
</dbReference>
<protein>
    <submittedName>
        <fullName evidence="6">Cell wall-associated hydrolase, NlpC family</fullName>
    </submittedName>
</protein>
<organism evidence="6 7">
    <name type="scientific">Nocardioides scoriae</name>
    <dbReference type="NCBI Taxonomy" id="642780"/>
    <lineage>
        <taxon>Bacteria</taxon>
        <taxon>Bacillati</taxon>
        <taxon>Actinomycetota</taxon>
        <taxon>Actinomycetes</taxon>
        <taxon>Propionibacteriales</taxon>
        <taxon>Nocardioidaceae</taxon>
        <taxon>Nocardioides</taxon>
    </lineage>
</organism>
<dbReference type="Gene3D" id="3.90.1720.10">
    <property type="entry name" value="endopeptidase domain like (from Nostoc punctiforme)"/>
    <property type="match status" value="1"/>
</dbReference>
<evidence type="ECO:0000256" key="4">
    <source>
        <dbReference type="ARBA" id="ARBA00022807"/>
    </source>
</evidence>
<evidence type="ECO:0000259" key="5">
    <source>
        <dbReference type="PROSITE" id="PS51935"/>
    </source>
</evidence>
<gene>
    <name evidence="6" type="ORF">SAMN04488570_2967</name>
</gene>
<dbReference type="GO" id="GO:0008234">
    <property type="term" value="F:cysteine-type peptidase activity"/>
    <property type="evidence" value="ECO:0007669"/>
    <property type="project" value="UniProtKB-KW"/>
</dbReference>
<dbReference type="PANTHER" id="PTHR47359:SF3">
    <property type="entry name" value="NLP_P60 DOMAIN-CONTAINING PROTEIN-RELATED"/>
    <property type="match status" value="1"/>
</dbReference>
<accession>A0A1H1VWR5</accession>
<evidence type="ECO:0000256" key="1">
    <source>
        <dbReference type="ARBA" id="ARBA00007074"/>
    </source>
</evidence>
<comment type="similarity">
    <text evidence="1">Belongs to the peptidase C40 family.</text>
</comment>
<dbReference type="EMBL" id="LT629757">
    <property type="protein sequence ID" value="SDS89317.1"/>
    <property type="molecule type" value="Genomic_DNA"/>
</dbReference>
<proteinExistence type="inferred from homology"/>
<keyword evidence="7" id="KW-1185">Reference proteome</keyword>
<dbReference type="GO" id="GO:0006508">
    <property type="term" value="P:proteolysis"/>
    <property type="evidence" value="ECO:0007669"/>
    <property type="project" value="UniProtKB-KW"/>
</dbReference>
<dbReference type="InterPro" id="IPR051794">
    <property type="entry name" value="PG_Endopeptidase_C40"/>
</dbReference>
<evidence type="ECO:0000256" key="2">
    <source>
        <dbReference type="ARBA" id="ARBA00022670"/>
    </source>
</evidence>
<name>A0A1H1VWR5_9ACTN</name>
<sequence>MPVRLSARPLARLVSFLTLLLAVSGVLLLGPASGAEAATRGKIDRATTVALNQKGDPYRYGAAGPSAFDCSGLIYYSFRKAGLSVPRTSSAQYSRTKHIAKKSLRRGDLMFFHNGGRVYHAAIFLGWDHGRAKMLHSPRTGQDVQVARAWTSSWYAGTLRG</sequence>
<dbReference type="STRING" id="642780.SAMN04488570_2967"/>
<keyword evidence="4" id="KW-0788">Thiol protease</keyword>
<dbReference type="RefSeq" id="WP_091731181.1">
    <property type="nucleotide sequence ID" value="NZ_LT629757.1"/>
</dbReference>
<keyword evidence="3 6" id="KW-0378">Hydrolase</keyword>
<keyword evidence="2" id="KW-0645">Protease</keyword>
<dbReference type="Proteomes" id="UP000198859">
    <property type="component" value="Chromosome I"/>
</dbReference>
<dbReference type="InterPro" id="IPR038765">
    <property type="entry name" value="Papain-like_cys_pep_sf"/>
</dbReference>
<evidence type="ECO:0000313" key="6">
    <source>
        <dbReference type="EMBL" id="SDS89317.1"/>
    </source>
</evidence>
<dbReference type="Pfam" id="PF00877">
    <property type="entry name" value="NLPC_P60"/>
    <property type="match status" value="1"/>
</dbReference>
<dbReference type="PANTHER" id="PTHR47359">
    <property type="entry name" value="PEPTIDOGLYCAN DL-ENDOPEPTIDASE CWLO"/>
    <property type="match status" value="1"/>
</dbReference>
<reference evidence="7" key="1">
    <citation type="submission" date="2016-10" db="EMBL/GenBank/DDBJ databases">
        <authorList>
            <person name="Varghese N."/>
            <person name="Submissions S."/>
        </authorList>
    </citation>
    <scope>NUCLEOTIDE SEQUENCE [LARGE SCALE GENOMIC DNA]</scope>
    <source>
        <strain evidence="7">DSM 22127</strain>
    </source>
</reference>
<dbReference type="AlphaFoldDB" id="A0A1H1VWR5"/>
<evidence type="ECO:0000313" key="7">
    <source>
        <dbReference type="Proteomes" id="UP000198859"/>
    </source>
</evidence>
<dbReference type="OrthoDB" id="5177647at2"/>
<evidence type="ECO:0000256" key="3">
    <source>
        <dbReference type="ARBA" id="ARBA00022801"/>
    </source>
</evidence>
<dbReference type="SUPFAM" id="SSF54001">
    <property type="entry name" value="Cysteine proteinases"/>
    <property type="match status" value="1"/>
</dbReference>
<feature type="domain" description="NlpC/P60" evidence="5">
    <location>
        <begin position="36"/>
        <end position="161"/>
    </location>
</feature>
<dbReference type="PROSITE" id="PS51935">
    <property type="entry name" value="NLPC_P60"/>
    <property type="match status" value="1"/>
</dbReference>